<dbReference type="AlphaFoldDB" id="A0A0N4UV51"/>
<proteinExistence type="predicted"/>
<evidence type="ECO:0000313" key="1">
    <source>
        <dbReference type="EMBL" id="VDD85867.1"/>
    </source>
</evidence>
<sequence length="137" mass="15722">MLIDIGELRYVITDYPERTVVCLDALYYQRALDIREIKYRLTDWKHVELFQCFTKKDYISGPNLLVDEALCLAKSVIQSGLEKIRTCLASGRRRLLLAHLLIDKGDLLQNLHDIDNNGLMDDDCVIGVSPKEQCILP</sequence>
<gene>
    <name evidence="1" type="ORF">EVEC_LOCUS1010</name>
</gene>
<name>A0A0N4UV51_ENTVE</name>
<protein>
    <submittedName>
        <fullName evidence="3">Transposase</fullName>
    </submittedName>
</protein>
<dbReference type="WBParaSite" id="EVEC_0000130201-mRNA-1">
    <property type="protein sequence ID" value="EVEC_0000130201-mRNA-1"/>
    <property type="gene ID" value="EVEC_0000130201"/>
</dbReference>
<evidence type="ECO:0000313" key="3">
    <source>
        <dbReference type="WBParaSite" id="EVEC_0000130201-mRNA-1"/>
    </source>
</evidence>
<keyword evidence="2" id="KW-1185">Reference proteome</keyword>
<dbReference type="Proteomes" id="UP000274131">
    <property type="component" value="Unassembled WGS sequence"/>
</dbReference>
<accession>A0A0N4UV51</accession>
<evidence type="ECO:0000313" key="2">
    <source>
        <dbReference type="Proteomes" id="UP000274131"/>
    </source>
</evidence>
<dbReference type="EMBL" id="UXUI01007159">
    <property type="protein sequence ID" value="VDD85867.1"/>
    <property type="molecule type" value="Genomic_DNA"/>
</dbReference>
<reference evidence="3" key="1">
    <citation type="submission" date="2017-02" db="UniProtKB">
        <authorList>
            <consortium name="WormBaseParasite"/>
        </authorList>
    </citation>
    <scope>IDENTIFICATION</scope>
</reference>
<reference evidence="1 2" key="2">
    <citation type="submission" date="2018-10" db="EMBL/GenBank/DDBJ databases">
        <authorList>
            <consortium name="Pathogen Informatics"/>
        </authorList>
    </citation>
    <scope>NUCLEOTIDE SEQUENCE [LARGE SCALE GENOMIC DNA]</scope>
</reference>
<organism evidence="3">
    <name type="scientific">Enterobius vermicularis</name>
    <name type="common">Human pinworm</name>
    <dbReference type="NCBI Taxonomy" id="51028"/>
    <lineage>
        <taxon>Eukaryota</taxon>
        <taxon>Metazoa</taxon>
        <taxon>Ecdysozoa</taxon>
        <taxon>Nematoda</taxon>
        <taxon>Chromadorea</taxon>
        <taxon>Rhabditida</taxon>
        <taxon>Spirurina</taxon>
        <taxon>Oxyuridomorpha</taxon>
        <taxon>Oxyuroidea</taxon>
        <taxon>Oxyuridae</taxon>
        <taxon>Enterobius</taxon>
    </lineage>
</organism>